<reference evidence="1 2" key="1">
    <citation type="submission" date="2021-06" db="EMBL/GenBank/DDBJ databases">
        <authorList>
            <person name="Palmer J.M."/>
        </authorList>
    </citation>
    <scope>NUCLEOTIDE SEQUENCE [LARGE SCALE GENOMIC DNA]</scope>
    <source>
        <strain evidence="1 2">XC_2019</strain>
        <tissue evidence="1">Muscle</tissue>
    </source>
</reference>
<protein>
    <submittedName>
        <fullName evidence="1">Uncharacterized protein</fullName>
    </submittedName>
</protein>
<name>A0ABV0SHN8_9TELE</name>
<dbReference type="Proteomes" id="UP001434883">
    <property type="component" value="Unassembled WGS sequence"/>
</dbReference>
<feature type="non-terminal residue" evidence="1">
    <location>
        <position position="1"/>
    </location>
</feature>
<evidence type="ECO:0000313" key="1">
    <source>
        <dbReference type="EMBL" id="MEQ2219809.1"/>
    </source>
</evidence>
<accession>A0ABV0SHN8</accession>
<comment type="caution">
    <text evidence="1">The sequence shown here is derived from an EMBL/GenBank/DDBJ whole genome shotgun (WGS) entry which is preliminary data.</text>
</comment>
<keyword evidence="2" id="KW-1185">Reference proteome</keyword>
<dbReference type="EMBL" id="JAHRIN010081392">
    <property type="protein sequence ID" value="MEQ2219809.1"/>
    <property type="molecule type" value="Genomic_DNA"/>
</dbReference>
<gene>
    <name evidence="1" type="ORF">XENOCAPTIV_024580</name>
</gene>
<evidence type="ECO:0000313" key="2">
    <source>
        <dbReference type="Proteomes" id="UP001434883"/>
    </source>
</evidence>
<sequence length="99" mass="11117">FETAATQRSINLFDCSVQLCVTPPVAVDGGGCEFTPTFNRHRLIAWFTHRLENGPERLQTNIEEDGDCLICAQWRQCANPILPIQICASTGRLKNKKIQ</sequence>
<organism evidence="1 2">
    <name type="scientific">Xenoophorus captivus</name>
    <dbReference type="NCBI Taxonomy" id="1517983"/>
    <lineage>
        <taxon>Eukaryota</taxon>
        <taxon>Metazoa</taxon>
        <taxon>Chordata</taxon>
        <taxon>Craniata</taxon>
        <taxon>Vertebrata</taxon>
        <taxon>Euteleostomi</taxon>
        <taxon>Actinopterygii</taxon>
        <taxon>Neopterygii</taxon>
        <taxon>Teleostei</taxon>
        <taxon>Neoteleostei</taxon>
        <taxon>Acanthomorphata</taxon>
        <taxon>Ovalentaria</taxon>
        <taxon>Atherinomorphae</taxon>
        <taxon>Cyprinodontiformes</taxon>
        <taxon>Goodeidae</taxon>
        <taxon>Xenoophorus</taxon>
    </lineage>
</organism>
<proteinExistence type="predicted"/>